<evidence type="ECO:0000313" key="1">
    <source>
        <dbReference type="EMBL" id="GEN35169.1"/>
    </source>
</evidence>
<name>A0A511V8N9_9BACL</name>
<reference evidence="1 2" key="1">
    <citation type="submission" date="2019-07" db="EMBL/GenBank/DDBJ databases">
        <title>Whole genome shotgun sequence of Aneurinibacillus danicus NBRC 102444.</title>
        <authorList>
            <person name="Hosoyama A."/>
            <person name="Uohara A."/>
            <person name="Ohji S."/>
            <person name="Ichikawa N."/>
        </authorList>
    </citation>
    <scope>NUCLEOTIDE SEQUENCE [LARGE SCALE GENOMIC DNA]</scope>
    <source>
        <strain evidence="1 2">NBRC 102444</strain>
    </source>
</reference>
<dbReference type="Proteomes" id="UP000321157">
    <property type="component" value="Unassembled WGS sequence"/>
</dbReference>
<organism evidence="1 2">
    <name type="scientific">Aneurinibacillus danicus</name>
    <dbReference type="NCBI Taxonomy" id="267746"/>
    <lineage>
        <taxon>Bacteria</taxon>
        <taxon>Bacillati</taxon>
        <taxon>Bacillota</taxon>
        <taxon>Bacilli</taxon>
        <taxon>Bacillales</taxon>
        <taxon>Paenibacillaceae</taxon>
        <taxon>Aneurinibacillus group</taxon>
        <taxon>Aneurinibacillus</taxon>
    </lineage>
</organism>
<accession>A0A511V8N9</accession>
<protein>
    <submittedName>
        <fullName evidence="1">Uncharacterized protein</fullName>
    </submittedName>
</protein>
<dbReference type="AlphaFoldDB" id="A0A511V8N9"/>
<comment type="caution">
    <text evidence="1">The sequence shown here is derived from an EMBL/GenBank/DDBJ whole genome shotgun (WGS) entry which is preliminary data.</text>
</comment>
<dbReference type="RefSeq" id="WP_146810537.1">
    <property type="nucleotide sequence ID" value="NZ_BJXX01000119.1"/>
</dbReference>
<evidence type="ECO:0000313" key="2">
    <source>
        <dbReference type="Proteomes" id="UP000321157"/>
    </source>
</evidence>
<sequence>MHQLISKEVAVERFAQDGHLFYPGQLSGIGDVTILCIGEQTYYAECTTNQFCNRLIDLCCMDRRKLCKFSYRTLGQRKLAPLVLHQNLVLVPFLYQLSDNRTHRTAFARKSSILTYTERDSGSDSTLFLKDRHRLDIPYSSQRVSRQLRNANHLLNKYVLRFHPSF</sequence>
<dbReference type="OrthoDB" id="2679787at2"/>
<proteinExistence type="predicted"/>
<dbReference type="EMBL" id="BJXX01000119">
    <property type="protein sequence ID" value="GEN35169.1"/>
    <property type="molecule type" value="Genomic_DNA"/>
</dbReference>
<gene>
    <name evidence="1" type="ORF">ADA01nite_26290</name>
</gene>
<keyword evidence="2" id="KW-1185">Reference proteome</keyword>